<dbReference type="AlphaFoldDB" id="A0A9D4N5X9"/>
<sequence>MPEILLIDVTKEFALRRLQKVSRQCKPFPTLIRSPKSSLEALMKSIEAMQALFDTDSTHVNFINIR</sequence>
<dbReference type="Proteomes" id="UP000828390">
    <property type="component" value="Unassembled WGS sequence"/>
</dbReference>
<gene>
    <name evidence="1" type="ORF">DPMN_014393</name>
</gene>
<evidence type="ECO:0000313" key="2">
    <source>
        <dbReference type="Proteomes" id="UP000828390"/>
    </source>
</evidence>
<reference evidence="1" key="2">
    <citation type="submission" date="2020-11" db="EMBL/GenBank/DDBJ databases">
        <authorList>
            <person name="McCartney M.A."/>
            <person name="Auch B."/>
            <person name="Kono T."/>
            <person name="Mallez S."/>
            <person name="Becker A."/>
            <person name="Gohl D.M."/>
            <person name="Silverstein K.A.T."/>
            <person name="Koren S."/>
            <person name="Bechman K.B."/>
            <person name="Herman A."/>
            <person name="Abrahante J.E."/>
            <person name="Garbe J."/>
        </authorList>
    </citation>
    <scope>NUCLEOTIDE SEQUENCE</scope>
    <source>
        <strain evidence="1">Duluth1</strain>
        <tissue evidence="1">Whole animal</tissue>
    </source>
</reference>
<reference evidence="1" key="1">
    <citation type="journal article" date="2019" name="bioRxiv">
        <title>The Genome of the Zebra Mussel, Dreissena polymorpha: A Resource for Invasive Species Research.</title>
        <authorList>
            <person name="McCartney M.A."/>
            <person name="Auch B."/>
            <person name="Kono T."/>
            <person name="Mallez S."/>
            <person name="Zhang Y."/>
            <person name="Obille A."/>
            <person name="Becker A."/>
            <person name="Abrahante J.E."/>
            <person name="Garbe J."/>
            <person name="Badalamenti J.P."/>
            <person name="Herman A."/>
            <person name="Mangelson H."/>
            <person name="Liachko I."/>
            <person name="Sullivan S."/>
            <person name="Sone E.D."/>
            <person name="Koren S."/>
            <person name="Silverstein K.A.T."/>
            <person name="Beckman K.B."/>
            <person name="Gohl D.M."/>
        </authorList>
    </citation>
    <scope>NUCLEOTIDE SEQUENCE</scope>
    <source>
        <strain evidence="1">Duluth1</strain>
        <tissue evidence="1">Whole animal</tissue>
    </source>
</reference>
<accession>A0A9D4N5X9</accession>
<dbReference type="EMBL" id="JAIWYP010000001">
    <property type="protein sequence ID" value="KAH3890317.1"/>
    <property type="molecule type" value="Genomic_DNA"/>
</dbReference>
<proteinExistence type="predicted"/>
<keyword evidence="2" id="KW-1185">Reference proteome</keyword>
<evidence type="ECO:0000313" key="1">
    <source>
        <dbReference type="EMBL" id="KAH3890317.1"/>
    </source>
</evidence>
<organism evidence="1 2">
    <name type="scientific">Dreissena polymorpha</name>
    <name type="common">Zebra mussel</name>
    <name type="synonym">Mytilus polymorpha</name>
    <dbReference type="NCBI Taxonomy" id="45954"/>
    <lineage>
        <taxon>Eukaryota</taxon>
        <taxon>Metazoa</taxon>
        <taxon>Spiralia</taxon>
        <taxon>Lophotrochozoa</taxon>
        <taxon>Mollusca</taxon>
        <taxon>Bivalvia</taxon>
        <taxon>Autobranchia</taxon>
        <taxon>Heteroconchia</taxon>
        <taxon>Euheterodonta</taxon>
        <taxon>Imparidentia</taxon>
        <taxon>Neoheterodontei</taxon>
        <taxon>Myida</taxon>
        <taxon>Dreissenoidea</taxon>
        <taxon>Dreissenidae</taxon>
        <taxon>Dreissena</taxon>
    </lineage>
</organism>
<protein>
    <submittedName>
        <fullName evidence="1">Uncharacterized protein</fullName>
    </submittedName>
</protein>
<name>A0A9D4N5X9_DREPO</name>
<comment type="caution">
    <text evidence="1">The sequence shown here is derived from an EMBL/GenBank/DDBJ whole genome shotgun (WGS) entry which is preliminary data.</text>
</comment>